<accession>A0A372IKY3</accession>
<dbReference type="InterPro" id="IPR029063">
    <property type="entry name" value="SAM-dependent_MTases_sf"/>
</dbReference>
<gene>
    <name evidence="1" type="ORF">D0Y96_16255</name>
</gene>
<dbReference type="NCBIfam" id="TIGR04325">
    <property type="entry name" value="MTase_LIC12133"/>
    <property type="match status" value="1"/>
</dbReference>
<keyword evidence="1" id="KW-0489">Methyltransferase</keyword>
<dbReference type="InterPro" id="IPR027612">
    <property type="entry name" value="Put_MTase_LIC12133"/>
</dbReference>
<comment type="caution">
    <text evidence="1">The sequence shown here is derived from an EMBL/GenBank/DDBJ whole genome shotgun (WGS) entry which is preliminary data.</text>
</comment>
<dbReference type="SUPFAM" id="SSF53335">
    <property type="entry name" value="S-adenosyl-L-methionine-dependent methyltransferases"/>
    <property type="match status" value="1"/>
</dbReference>
<protein>
    <submittedName>
        <fullName evidence="1">Methyltransferase, TIGR04325 family</fullName>
        <ecNumber evidence="1">2.1.1.-</ecNumber>
    </submittedName>
</protein>
<dbReference type="Proteomes" id="UP000264702">
    <property type="component" value="Unassembled WGS sequence"/>
</dbReference>
<organism evidence="1 2">
    <name type="scientific">Paracidobacterium acidisoli</name>
    <dbReference type="NCBI Taxonomy" id="2303751"/>
    <lineage>
        <taxon>Bacteria</taxon>
        <taxon>Pseudomonadati</taxon>
        <taxon>Acidobacteriota</taxon>
        <taxon>Terriglobia</taxon>
        <taxon>Terriglobales</taxon>
        <taxon>Acidobacteriaceae</taxon>
        <taxon>Paracidobacterium</taxon>
    </lineage>
</organism>
<dbReference type="RefSeq" id="WP_117302026.1">
    <property type="nucleotide sequence ID" value="NZ_QVQT02000006.1"/>
</dbReference>
<sequence>MGKLSRLMKNSTAVARDLLTWQYFYDHRKGPRYRGVYGSYQEAEAAMPRNGQYGFHDDVPEFFQRTQLAFNQNDYPVLLWMSQALEPDATIFDFGGGLGQCYYTYQGLIPFPEGLRWTVCDVESFIAEGPKMAAERGAENLFFTSDRSQASGATVFLTNGTLQYVENDLWTILSGLPEPPEHVLVNRVPMYEGEAYYTVQSSLHSFIPYRIMNSAEFIEGMSKAGYTLIDQWKLPRSVYIPLHYKNFVPHFRGMYFRRKQG</sequence>
<dbReference type="EMBL" id="QVQT01000006">
    <property type="protein sequence ID" value="RFU15243.1"/>
    <property type="molecule type" value="Genomic_DNA"/>
</dbReference>
<proteinExistence type="predicted"/>
<dbReference type="GO" id="GO:0008168">
    <property type="term" value="F:methyltransferase activity"/>
    <property type="evidence" value="ECO:0007669"/>
    <property type="project" value="UniProtKB-KW"/>
</dbReference>
<keyword evidence="2" id="KW-1185">Reference proteome</keyword>
<reference evidence="1 2" key="1">
    <citation type="submission" date="2018-08" db="EMBL/GenBank/DDBJ databases">
        <title>Acidipila sp. 4G-K13, an acidobacterium isolated from forest soil.</title>
        <authorList>
            <person name="Gao Z.-H."/>
            <person name="Qiu L.-H."/>
        </authorList>
    </citation>
    <scope>NUCLEOTIDE SEQUENCE [LARGE SCALE GENOMIC DNA]</scope>
    <source>
        <strain evidence="1 2">4G-K13</strain>
    </source>
</reference>
<dbReference type="EC" id="2.1.1.-" evidence="1"/>
<evidence type="ECO:0000313" key="2">
    <source>
        <dbReference type="Proteomes" id="UP000264702"/>
    </source>
</evidence>
<keyword evidence="1" id="KW-0808">Transferase</keyword>
<name>A0A372IKY3_9BACT</name>
<evidence type="ECO:0000313" key="1">
    <source>
        <dbReference type="EMBL" id="RFU15243.1"/>
    </source>
</evidence>
<dbReference type="OrthoDB" id="118271at2"/>
<dbReference type="AlphaFoldDB" id="A0A372IKY3"/>
<dbReference type="GO" id="GO:0032259">
    <property type="term" value="P:methylation"/>
    <property type="evidence" value="ECO:0007669"/>
    <property type="project" value="UniProtKB-KW"/>
</dbReference>